<protein>
    <submittedName>
        <fullName evidence="2">DUF1877 family protein</fullName>
    </submittedName>
</protein>
<dbReference type="EMBL" id="CP050692">
    <property type="protein sequence ID" value="QIT43282.1"/>
    <property type="molecule type" value="Genomic_DNA"/>
</dbReference>
<keyword evidence="3" id="KW-1185">Reference proteome</keyword>
<gene>
    <name evidence="1" type="ORF">AFM16_06805</name>
    <name evidence="2" type="ORF">HCX60_06935</name>
</gene>
<dbReference type="EMBL" id="LHQL01000005">
    <property type="protein sequence ID" value="OOQ54271.1"/>
    <property type="molecule type" value="Genomic_DNA"/>
</dbReference>
<evidence type="ECO:0000313" key="4">
    <source>
        <dbReference type="Proteomes" id="UP000502504"/>
    </source>
</evidence>
<name>A0AAE7CJC9_STRAT</name>
<accession>A0AAE7CJC9</accession>
<reference evidence="2 4" key="2">
    <citation type="submission" date="2020-03" db="EMBL/GenBank/DDBJ databases">
        <title>Is there a link between lipid content and antibiotic production in Streptomyces?</title>
        <authorList>
            <person name="David M."/>
            <person name="Lejeune C."/>
            <person name="Abreu S."/>
            <person name="Thibessard A."/>
            <person name="Leblond P."/>
            <person name="Chaminade P."/>
            <person name="Virolle M.-J."/>
        </authorList>
    </citation>
    <scope>NUCLEOTIDE SEQUENCE [LARGE SCALE GENOMIC DNA]</scope>
    <source>
        <strain evidence="2 4">DSM 41481</strain>
    </source>
</reference>
<proteinExistence type="predicted"/>
<evidence type="ECO:0000313" key="3">
    <source>
        <dbReference type="Proteomes" id="UP000190306"/>
    </source>
</evidence>
<evidence type="ECO:0000313" key="1">
    <source>
        <dbReference type="EMBL" id="OOQ54271.1"/>
    </source>
</evidence>
<dbReference type="Gene3D" id="3.40.1760.10">
    <property type="entry name" value="YfbM-like super family"/>
    <property type="match status" value="1"/>
</dbReference>
<dbReference type="SUPFAM" id="SSF111069">
    <property type="entry name" value="Hypothetical protein yfbM"/>
    <property type="match status" value="1"/>
</dbReference>
<dbReference type="InterPro" id="IPR035944">
    <property type="entry name" value="YfbM-like_sf"/>
</dbReference>
<dbReference type="InterPro" id="IPR015068">
    <property type="entry name" value="DUF1877"/>
</dbReference>
<dbReference type="Proteomes" id="UP000502504">
    <property type="component" value="Chromosome"/>
</dbReference>
<dbReference type="Pfam" id="PF08974">
    <property type="entry name" value="DUF1877"/>
    <property type="match status" value="1"/>
</dbReference>
<reference evidence="1 3" key="1">
    <citation type="submission" date="2015-07" db="EMBL/GenBank/DDBJ databases">
        <title>Draft Genome Sequence of Streptomyces antibioticus, IMRU 3720 reveals insights in the evolution of actinomycin biosynthetic gene clusters in Streptomyces.</title>
        <authorList>
            <person name="Crnovcic I."/>
            <person name="Ruckert C."/>
            <person name="Kalinowksi J."/>
            <person name="Keller U."/>
        </authorList>
    </citation>
    <scope>NUCLEOTIDE SEQUENCE [LARGE SCALE GENOMIC DNA]</scope>
    <source>
        <strain evidence="1 3">DSM 41481</strain>
    </source>
</reference>
<sequence length="171" mass="18741">MALTQQLARVSVPYLDRCRDTALDSPGAAPGWDPPDTDLLDTDWGLWGLLWYGRRADADAEARALIQRAIDGDPGGNIGFLDHDEVYDGYGDPPRLLAPEAVRELSRGLDAIDLDAYLAALPASPGEAAEACGFGGFNGDVREYLVRHFEALRMFYREAAERGLCVLTWID</sequence>
<organism evidence="2 4">
    <name type="scientific">Streptomyces antibioticus</name>
    <dbReference type="NCBI Taxonomy" id="1890"/>
    <lineage>
        <taxon>Bacteria</taxon>
        <taxon>Bacillati</taxon>
        <taxon>Actinomycetota</taxon>
        <taxon>Actinomycetes</taxon>
        <taxon>Kitasatosporales</taxon>
        <taxon>Streptomycetaceae</taxon>
        <taxon>Streptomyces</taxon>
    </lineage>
</organism>
<dbReference type="AlphaFoldDB" id="A0AAE7CJC9"/>
<dbReference type="Proteomes" id="UP000190306">
    <property type="component" value="Chromosome"/>
</dbReference>
<dbReference type="RefSeq" id="WP_078632779.1">
    <property type="nucleotide sequence ID" value="NZ_CM007717.1"/>
</dbReference>
<evidence type="ECO:0000313" key="2">
    <source>
        <dbReference type="EMBL" id="QIT43282.1"/>
    </source>
</evidence>